<dbReference type="EMBL" id="JABXYK010000003">
    <property type="protein sequence ID" value="NVP54838.1"/>
    <property type="molecule type" value="Genomic_DNA"/>
</dbReference>
<dbReference type="Proteomes" id="UP000659172">
    <property type="component" value="Unassembled WGS sequence"/>
</dbReference>
<comment type="caution">
    <text evidence="5">The sequence shown here is derived from an EMBL/GenBank/DDBJ whole genome shotgun (WGS) entry which is preliminary data.</text>
</comment>
<evidence type="ECO:0008006" key="7">
    <source>
        <dbReference type="Google" id="ProtNLM"/>
    </source>
</evidence>
<evidence type="ECO:0000256" key="3">
    <source>
        <dbReference type="ARBA" id="ARBA00022723"/>
    </source>
</evidence>
<organism evidence="5 6">
    <name type="scientific">Mycoplana rhizolycopersici</name>
    <dbReference type="NCBI Taxonomy" id="2746702"/>
    <lineage>
        <taxon>Bacteria</taxon>
        <taxon>Pseudomonadati</taxon>
        <taxon>Pseudomonadota</taxon>
        <taxon>Alphaproteobacteria</taxon>
        <taxon>Hyphomicrobiales</taxon>
        <taxon>Rhizobiaceae</taxon>
        <taxon>Mycoplana</taxon>
    </lineage>
</organism>
<sequence length="1038" mass="118343">MSSRSRRLADLIFFNRYARPLSERLADYLVTKGRHRKERDADKRRLAALNRKLEQLQRKIGKLALHNATLKDGLAAERQHAQEQYARQSEAIDSLERRHEALEQQRSDLHRRHADLEKQHAGLQRRYAELEKRLAAEQKRLEAVRQQRAALRTARDSDARSFQETIDILRRQRGDLQEQRSSQASVNREIAGHLRALQKEARPLQLRASLVDAIARGASLQQAGITFVEANFAENRLLTRSFCQSLLQEEDTRALGHLLSGIYYHLDGFAETALDHFERFGTDAAQALCPYAFFSSLMEEDPGDGGRRLHRFLDEAEGLPVSTRASLFNLFAKHLQFDGLRERVERELGTSSSPDGISADGRRQLEWLLERLSTMDTEGVSQQALNIAVMDYKLPDRQRTSSNKGDYVQTLAVLANLCRFADVGFDDGSDLGRLVTELQQQVHPDRRIHGVTRSVGVVALDRDFASGRTYARPTWLIANGWFMHRSFHGDFDFPFPEHIRPIFLSFHVNNPDVLTPSAVDYLMKYEPIGCRDWNTVYRLRDFGIAAFFSGCLTTTIGQIFPPHRAEAQDRLAVVEAALEPEDYPGWSRTSFVQYGDEVREGTLVQNLEAARAMLTGYLGFSRVVTSRLHCYLPCRSLGLPVDFRPRNRADVRFEGLLDLGEEDFARMRARLEEKLEAILTLILSGADEASVRARWAELCAPDVAEAERYVADVAPLPAPSFDVEAICREVWGNLYHVGAAEERGNEVHVAFALDRNMASILPLAMASMCEHSDANITAHILSRDLPTGYVDELHHFFPQLRIRRYDFSGIDYGDTLHLLPHTTISTIDRLLLPELLGGLDRVLYLDIDVLVQADVAELFRTELGDAPLAAKLTRFEYWKSGARLVGKASLALDPERAWDLRRRLHKQGSLAFPTFNAGVIVMNLARMRRDDFSRCHIPLVERYAMNDQDALNVYARSEIVVLGEEWNYVPAQDYCDRPKIIHWAGQVKPWGDLYVLDQEKFRAYADRYRLREDYAGPWKEDAAQLEDGLFEQETVSRQ</sequence>
<evidence type="ECO:0000256" key="4">
    <source>
        <dbReference type="SAM" id="Coils"/>
    </source>
</evidence>
<reference evidence="5 6" key="1">
    <citation type="submission" date="2020-06" db="EMBL/GenBank/DDBJ databases">
        <title>Rhizobium sp.nov. isolated from the tomato plant.</title>
        <authorList>
            <person name="Thin K.K."/>
            <person name="Zhang X."/>
            <person name="He S."/>
        </authorList>
    </citation>
    <scope>NUCLEOTIDE SEQUENCE [LARGE SCALE GENOMIC DNA]</scope>
    <source>
        <strain evidence="5 6">DBTS2</strain>
    </source>
</reference>
<evidence type="ECO:0000313" key="6">
    <source>
        <dbReference type="Proteomes" id="UP000659172"/>
    </source>
</evidence>
<dbReference type="InterPro" id="IPR029044">
    <property type="entry name" value="Nucleotide-diphossugar_trans"/>
</dbReference>
<dbReference type="PANTHER" id="PTHR13778:SF47">
    <property type="entry name" value="LIPOPOLYSACCHARIDE 1,3-GALACTOSYLTRANSFERASE"/>
    <property type="match status" value="1"/>
</dbReference>
<dbReference type="PANTHER" id="PTHR13778">
    <property type="entry name" value="GLYCOSYLTRANSFERASE 8 DOMAIN-CONTAINING PROTEIN"/>
    <property type="match status" value="1"/>
</dbReference>
<dbReference type="Pfam" id="PF01501">
    <property type="entry name" value="Glyco_transf_8"/>
    <property type="match status" value="1"/>
</dbReference>
<protein>
    <recommendedName>
        <fullName evidence="7">Lipopolysaccharide biosynthesis glycosyltransferase</fullName>
    </recommendedName>
</protein>
<proteinExistence type="predicted"/>
<dbReference type="Gene3D" id="3.90.550.10">
    <property type="entry name" value="Spore Coat Polysaccharide Biosynthesis Protein SpsA, Chain A"/>
    <property type="match status" value="1"/>
</dbReference>
<evidence type="ECO:0000313" key="5">
    <source>
        <dbReference type="EMBL" id="NVP54838.1"/>
    </source>
</evidence>
<keyword evidence="6" id="KW-1185">Reference proteome</keyword>
<evidence type="ECO:0000256" key="1">
    <source>
        <dbReference type="ARBA" id="ARBA00022676"/>
    </source>
</evidence>
<dbReference type="InterPro" id="IPR002495">
    <property type="entry name" value="Glyco_trans_8"/>
</dbReference>
<dbReference type="RefSeq" id="WP_176948859.1">
    <property type="nucleotide sequence ID" value="NZ_JABXYK010000003.1"/>
</dbReference>
<dbReference type="InterPro" id="IPR050748">
    <property type="entry name" value="Glycosyltrans_8_dom-fam"/>
</dbReference>
<feature type="coiled-coil region" evidence="4">
    <location>
        <begin position="39"/>
        <end position="179"/>
    </location>
</feature>
<gene>
    <name evidence="5" type="ORF">HV823_06170</name>
</gene>
<keyword evidence="2" id="KW-0808">Transferase</keyword>
<accession>A0ABX2QCB8</accession>
<keyword evidence="3" id="KW-0479">Metal-binding</keyword>
<dbReference type="SUPFAM" id="SSF53448">
    <property type="entry name" value="Nucleotide-diphospho-sugar transferases"/>
    <property type="match status" value="1"/>
</dbReference>
<keyword evidence="4" id="KW-0175">Coiled coil</keyword>
<evidence type="ECO:0000256" key="2">
    <source>
        <dbReference type="ARBA" id="ARBA00022679"/>
    </source>
</evidence>
<keyword evidence="1" id="KW-0328">Glycosyltransferase</keyword>
<name>A0ABX2QCB8_9HYPH</name>